<keyword evidence="2" id="KW-1185">Reference proteome</keyword>
<organism evidence="1 2">
    <name type="scientific">Tetradesmus obliquus</name>
    <name type="common">Green alga</name>
    <name type="synonym">Acutodesmus obliquus</name>
    <dbReference type="NCBI Taxonomy" id="3088"/>
    <lineage>
        <taxon>Eukaryota</taxon>
        <taxon>Viridiplantae</taxon>
        <taxon>Chlorophyta</taxon>
        <taxon>core chlorophytes</taxon>
        <taxon>Chlorophyceae</taxon>
        <taxon>CS clade</taxon>
        <taxon>Sphaeropleales</taxon>
        <taxon>Scenedesmaceae</taxon>
        <taxon>Tetradesmus</taxon>
    </lineage>
</organism>
<reference evidence="1 2" key="1">
    <citation type="submission" date="2016-10" db="EMBL/GenBank/DDBJ databases">
        <authorList>
            <person name="Cai Z."/>
        </authorList>
    </citation>
    <scope>NUCLEOTIDE SEQUENCE [LARGE SCALE GENOMIC DNA]</scope>
</reference>
<proteinExistence type="predicted"/>
<accession>A0A383VKF0</accession>
<dbReference type="AlphaFoldDB" id="A0A383VKF0"/>
<evidence type="ECO:0000313" key="2">
    <source>
        <dbReference type="Proteomes" id="UP000256970"/>
    </source>
</evidence>
<name>A0A383VKF0_TETOB</name>
<gene>
    <name evidence="1" type="ORF">BQ4739_LOCUS5846</name>
</gene>
<evidence type="ECO:0000313" key="1">
    <source>
        <dbReference type="EMBL" id="SZX65413.1"/>
    </source>
</evidence>
<dbReference type="EMBL" id="FNXT01000638">
    <property type="protein sequence ID" value="SZX65413.1"/>
    <property type="molecule type" value="Genomic_DNA"/>
</dbReference>
<sequence length="325" mass="35781">MQTLAQPVRSVTRLARSSRPGRTTAVRTMAFVNSKQEQLCGQARQFVETWGSVASKGMDAVKQELGEMIADECTFKADRVLYTKDLKGKQAIMQALEREHAKYEHKTYYPVAVAADDTHNTAFVGVAWEYKNVGPLKEGAQPSGNTSRGFSIKQLTFHPRSGKLTESRVNRQMTAEEQQELLAPGAKCQPADVFGDVLPKLGWGAQQASEQNPPVADAEFAERMSSSLKTWVQCWSSDADLDQLNKVLDPALMAYDAYGLHHAANKPQREGHAISMMGRDDARAAIEGLHKKFTDRNKLLASAVNPDQRVSDTIAAPALSRGLCF</sequence>
<dbReference type="Proteomes" id="UP000256970">
    <property type="component" value="Unassembled WGS sequence"/>
</dbReference>
<protein>
    <submittedName>
        <fullName evidence="1">Uncharacterized protein</fullName>
    </submittedName>
</protein>